<reference evidence="6" key="1">
    <citation type="submission" date="2016-10" db="EMBL/GenBank/DDBJ databases">
        <authorList>
            <person name="de Groot N.N."/>
        </authorList>
    </citation>
    <scope>NUCLEOTIDE SEQUENCE</scope>
</reference>
<evidence type="ECO:0000313" key="6">
    <source>
        <dbReference type="EMBL" id="SFV75574.1"/>
    </source>
</evidence>
<dbReference type="InterPro" id="IPR023772">
    <property type="entry name" value="DNA-bd_HTH_TetR-type_CS"/>
</dbReference>
<dbReference type="GO" id="GO:0003677">
    <property type="term" value="F:DNA binding"/>
    <property type="evidence" value="ECO:0007669"/>
    <property type="project" value="UniProtKB-KW"/>
</dbReference>
<feature type="domain" description="HTH tetR-type" evidence="5">
    <location>
        <begin position="8"/>
        <end position="68"/>
    </location>
</feature>
<dbReference type="SUPFAM" id="SSF48498">
    <property type="entry name" value="Tetracyclin repressor-like, C-terminal domain"/>
    <property type="match status" value="1"/>
</dbReference>
<dbReference type="PRINTS" id="PR00455">
    <property type="entry name" value="HTHTETR"/>
</dbReference>
<keyword evidence="3" id="KW-0804">Transcription</keyword>
<dbReference type="Gene3D" id="1.10.10.60">
    <property type="entry name" value="Homeodomain-like"/>
    <property type="match status" value="1"/>
</dbReference>
<organism evidence="6">
    <name type="scientific">hydrothermal vent metagenome</name>
    <dbReference type="NCBI Taxonomy" id="652676"/>
    <lineage>
        <taxon>unclassified sequences</taxon>
        <taxon>metagenomes</taxon>
        <taxon>ecological metagenomes</taxon>
    </lineage>
</organism>
<keyword evidence="4" id="KW-1133">Transmembrane helix</keyword>
<dbReference type="InterPro" id="IPR001647">
    <property type="entry name" value="HTH_TetR"/>
</dbReference>
<evidence type="ECO:0000259" key="5">
    <source>
        <dbReference type="PROSITE" id="PS50977"/>
    </source>
</evidence>
<feature type="transmembrane region" description="Helical" evidence="4">
    <location>
        <begin position="155"/>
        <end position="177"/>
    </location>
</feature>
<dbReference type="PANTHER" id="PTHR47506:SF6">
    <property type="entry name" value="HTH-TYPE TRANSCRIPTIONAL REPRESSOR NEMR"/>
    <property type="match status" value="1"/>
</dbReference>
<keyword evidence="1" id="KW-0805">Transcription regulation</keyword>
<evidence type="ECO:0000256" key="1">
    <source>
        <dbReference type="ARBA" id="ARBA00023015"/>
    </source>
</evidence>
<gene>
    <name evidence="6" type="ORF">MNB_SM-3-988</name>
</gene>
<dbReference type="EMBL" id="FPHP01000044">
    <property type="protein sequence ID" value="SFV75574.1"/>
    <property type="molecule type" value="Genomic_DNA"/>
</dbReference>
<name>A0A1W1D4N7_9ZZZZ</name>
<dbReference type="PROSITE" id="PS50977">
    <property type="entry name" value="HTH_TETR_2"/>
    <property type="match status" value="1"/>
</dbReference>
<evidence type="ECO:0000256" key="3">
    <source>
        <dbReference type="ARBA" id="ARBA00023163"/>
    </source>
</evidence>
<dbReference type="PROSITE" id="PS01081">
    <property type="entry name" value="HTH_TETR_1"/>
    <property type="match status" value="1"/>
</dbReference>
<keyword evidence="4" id="KW-0812">Transmembrane</keyword>
<keyword evidence="4" id="KW-0472">Membrane</keyword>
<dbReference type="InterPro" id="IPR009057">
    <property type="entry name" value="Homeodomain-like_sf"/>
</dbReference>
<proteinExistence type="predicted"/>
<sequence length="197" mass="22977">MAIIVDKEQKKKAIALKAKSLILQKGINNITIAQIAQEAEIGKGTVYEYFKNKEEIVFELVEILMQEHNEKKAKKLALYTTTREKVKSFFSFFYIEEDKELRNIYQQFTSIALAKQEKDMIAFQTQCYLLYKKWMEDIIDEGIKKEQLNPQIKELIIGIFSFAQGAFIMSVMTNAIANLQQTIDHQIDILFDTMEKK</sequence>
<keyword evidence="2" id="KW-0238">DNA-binding</keyword>
<dbReference type="InterPro" id="IPR036271">
    <property type="entry name" value="Tet_transcr_reg_TetR-rel_C_sf"/>
</dbReference>
<evidence type="ECO:0000256" key="4">
    <source>
        <dbReference type="SAM" id="Phobius"/>
    </source>
</evidence>
<protein>
    <submittedName>
        <fullName evidence="6">Transcriptional regulator, TetR family</fullName>
    </submittedName>
</protein>
<dbReference type="PANTHER" id="PTHR47506">
    <property type="entry name" value="TRANSCRIPTIONAL REGULATORY PROTEIN"/>
    <property type="match status" value="1"/>
</dbReference>
<accession>A0A1W1D4N7</accession>
<evidence type="ECO:0000256" key="2">
    <source>
        <dbReference type="ARBA" id="ARBA00023125"/>
    </source>
</evidence>
<dbReference type="SUPFAM" id="SSF46689">
    <property type="entry name" value="Homeodomain-like"/>
    <property type="match status" value="1"/>
</dbReference>
<dbReference type="AlphaFoldDB" id="A0A1W1D4N7"/>
<dbReference type="Gene3D" id="1.10.357.10">
    <property type="entry name" value="Tetracycline Repressor, domain 2"/>
    <property type="match status" value="1"/>
</dbReference>
<dbReference type="Pfam" id="PF00440">
    <property type="entry name" value="TetR_N"/>
    <property type="match status" value="1"/>
</dbReference>